<comment type="caution">
    <text evidence="3">The sequence shown here is derived from an EMBL/GenBank/DDBJ whole genome shotgun (WGS) entry which is preliminary data.</text>
</comment>
<name>A0A2U2NCA7_9BIFI</name>
<proteinExistence type="predicted"/>
<evidence type="ECO:0000256" key="2">
    <source>
        <dbReference type="SAM" id="Phobius"/>
    </source>
</evidence>
<protein>
    <submittedName>
        <fullName evidence="3">Uncharacterized protein</fullName>
    </submittedName>
</protein>
<organism evidence="3 4">
    <name type="scientific">Bifidobacterium callitrichidarum</name>
    <dbReference type="NCBI Taxonomy" id="2052941"/>
    <lineage>
        <taxon>Bacteria</taxon>
        <taxon>Bacillati</taxon>
        <taxon>Actinomycetota</taxon>
        <taxon>Actinomycetes</taxon>
        <taxon>Bifidobacteriales</taxon>
        <taxon>Bifidobacteriaceae</taxon>
        <taxon>Bifidobacterium</taxon>
    </lineage>
</organism>
<dbReference type="InterPro" id="IPR042229">
    <property type="entry name" value="Listeria/Bacterioides_rpt_sf"/>
</dbReference>
<dbReference type="EMBL" id="QFFM01000003">
    <property type="protein sequence ID" value="PWG66786.1"/>
    <property type="molecule type" value="Genomic_DNA"/>
</dbReference>
<feature type="transmembrane region" description="Helical" evidence="2">
    <location>
        <begin position="353"/>
        <end position="373"/>
    </location>
</feature>
<dbReference type="Pfam" id="PF09479">
    <property type="entry name" value="Flg_new"/>
    <property type="match status" value="1"/>
</dbReference>
<keyword evidence="4" id="KW-1185">Reference proteome</keyword>
<evidence type="ECO:0000256" key="1">
    <source>
        <dbReference type="ARBA" id="ARBA00004196"/>
    </source>
</evidence>
<dbReference type="NCBIfam" id="TIGR02543">
    <property type="entry name" value="List_Bact_rpt"/>
    <property type="match status" value="1"/>
</dbReference>
<evidence type="ECO:0000313" key="3">
    <source>
        <dbReference type="EMBL" id="PWG66786.1"/>
    </source>
</evidence>
<reference evidence="3 4" key="1">
    <citation type="journal article" date="2018" name="Int. J. Syst. Evol. Microbiol.">
        <title>Bifidobacterium callitrichidarum sp. nov. from the faeces of the emperor tamarin (Saguinus imperator).</title>
        <authorList>
            <person name="Modesto M."/>
            <person name="Michelini S."/>
            <person name="Sansosti M.C."/>
            <person name="De Filippo C."/>
            <person name="Cavalieri D."/>
            <person name="Qvirist L."/>
            <person name="Andlid T."/>
            <person name="Spiezio C."/>
            <person name="Sandri C."/>
            <person name="Pascarelli S."/>
            <person name="Sgorbati B."/>
            <person name="Mattarelli P."/>
        </authorList>
    </citation>
    <scope>NUCLEOTIDE SEQUENCE [LARGE SCALE GENOMIC DNA]</scope>
    <source>
        <strain evidence="3 4">TRI 5</strain>
    </source>
</reference>
<dbReference type="GO" id="GO:0030313">
    <property type="term" value="C:cell envelope"/>
    <property type="evidence" value="ECO:0007669"/>
    <property type="project" value="UniProtKB-SubCell"/>
</dbReference>
<dbReference type="Gene3D" id="2.60.40.4270">
    <property type="entry name" value="Listeria-Bacteroides repeat domain"/>
    <property type="match status" value="1"/>
</dbReference>
<comment type="subcellular location">
    <subcellularLocation>
        <location evidence="1">Cell envelope</location>
    </subcellularLocation>
</comment>
<dbReference type="Proteomes" id="UP000245876">
    <property type="component" value="Unassembled WGS sequence"/>
</dbReference>
<keyword evidence="2" id="KW-1133">Transmembrane helix</keyword>
<accession>A0A2U2NCA7</accession>
<keyword evidence="2" id="KW-0812">Transmembrane</keyword>
<evidence type="ECO:0000313" key="4">
    <source>
        <dbReference type="Proteomes" id="UP000245876"/>
    </source>
</evidence>
<dbReference type="InterPro" id="IPR013378">
    <property type="entry name" value="InlB-like_B-rpt"/>
</dbReference>
<keyword evidence="2" id="KW-0472">Membrane</keyword>
<dbReference type="AlphaFoldDB" id="A0A2U2NCA7"/>
<dbReference type="RefSeq" id="WP_109056355.1">
    <property type="nucleotide sequence ID" value="NZ_QFFM01000003.1"/>
</dbReference>
<gene>
    <name evidence="3" type="ORF">DF196_02465</name>
</gene>
<dbReference type="OrthoDB" id="3240623at2"/>
<sequence length="378" mass="40445">MLAIGLTVPTSVQAASDYSIPECPTEWVKQTYSANDDNAWEKDVAAFNARLASGAIPGPTSITESMSVTEKCGDQGLRITYSNGDKWTIYKIDDGLRIWGENLKGTYSTTNIAGVRQINGSQRGGLYYVNGTFAYTNYYYLSIITGATIKTAGTGASGPMSLNATASTAVYQVTDSNDQSKVMPVLDANDGMFQNTYGITTPVIAENGLADWTASHTPTRPGYTFKQWSTDQAGQHPIDAKANVNHAEYLYAQWEKTAGDPQKVDLDCSTGGRCELTVNYANSTALTREFQPGSAELSWAGAPITGVRLDANGYAADGACSDVRCWYVSLEKAPQNSTSYQAQMPTTGAPEGLSQIGMIAIALGLMGLSVLAVKRNRV</sequence>